<sequence>MSTTRTTTRWRGVVGVALFAGAAGVLLKRPSLLLLATAGVALAAYPRLTRPPTVSLDIERATDADEPADGDPVEVTVTVRNTGGSTLTDCRLVDGVPPMLSVIDGTPRHAAVLRPGASTTFSYTVRATRGVHRFEPASVVARDIAGANEVETAVGTDTSLACESSVPAVPLRRQTGRRVGDLVTDEGGSGIEFHRTRDYRAGDPLSRVDWKRFARTGELATAEYREERATSVVLCLDGREAAFRTRASGEPHAVSHCLGAIEQTFGELLETANQVGLAGFGTDFCWLAPGAGTEQAARGRDLLASHPTLSVHRPAEPTTADALSEQAAELRKRLRGDTQVVLFSPLPDDAIVETCLRLEADGHAVTVISPDVTNEESVGGRLAGFERSRRLDSLRESGVRTVEWTPDRSYGAALVRAQERWSA</sequence>
<dbReference type="InterPro" id="IPR055354">
    <property type="entry name" value="DUF7507"/>
</dbReference>
<dbReference type="Pfam" id="PF01882">
    <property type="entry name" value="DUF58"/>
    <property type="match status" value="1"/>
</dbReference>
<evidence type="ECO:0000259" key="1">
    <source>
        <dbReference type="Pfam" id="PF01882"/>
    </source>
</evidence>
<dbReference type="RefSeq" id="WP_162318262.1">
    <property type="nucleotide sequence ID" value="NZ_JAHQXF010000002.1"/>
</dbReference>
<dbReference type="InterPro" id="IPR002881">
    <property type="entry name" value="DUF58"/>
</dbReference>
<keyword evidence="4" id="KW-1185">Reference proteome</keyword>
<dbReference type="EMBL" id="JAHQXF010000002">
    <property type="protein sequence ID" value="MBV0925436.1"/>
    <property type="molecule type" value="Genomic_DNA"/>
</dbReference>
<comment type="caution">
    <text evidence="3">The sequence shown here is derived from an EMBL/GenBank/DDBJ whole genome shotgun (WGS) entry which is preliminary data.</text>
</comment>
<feature type="domain" description="DUF7507" evidence="2">
    <location>
        <begin position="60"/>
        <end position="128"/>
    </location>
</feature>
<dbReference type="OrthoDB" id="31512at2157"/>
<evidence type="ECO:0000313" key="4">
    <source>
        <dbReference type="Proteomes" id="UP000766550"/>
    </source>
</evidence>
<proteinExistence type="predicted"/>
<evidence type="ECO:0000259" key="2">
    <source>
        <dbReference type="Pfam" id="PF24346"/>
    </source>
</evidence>
<dbReference type="NCBIfam" id="TIGR01451">
    <property type="entry name" value="B_ant_repeat"/>
    <property type="match status" value="1"/>
</dbReference>
<protein>
    <submittedName>
        <fullName evidence="3">DUF58 domain-containing protein</fullName>
    </submittedName>
</protein>
<reference evidence="3 4" key="1">
    <citation type="submission" date="2021-06" db="EMBL/GenBank/DDBJ databases">
        <title>New haloarchaea isolates fom saline soil.</title>
        <authorList>
            <person name="Duran-Viseras A."/>
            <person name="Sanchez-Porro C.S."/>
            <person name="Ventosa A."/>
        </authorList>
    </citation>
    <scope>NUCLEOTIDE SEQUENCE [LARGE SCALE GENOMIC DNA]</scope>
    <source>
        <strain evidence="3 4">JCM 183640</strain>
    </source>
</reference>
<dbReference type="PANTHER" id="PTHR33608">
    <property type="entry name" value="BLL2464 PROTEIN"/>
    <property type="match status" value="1"/>
</dbReference>
<gene>
    <name evidence="3" type="ORF">KTS45_14610</name>
</gene>
<feature type="domain" description="DUF58" evidence="1">
    <location>
        <begin position="196"/>
        <end position="368"/>
    </location>
</feature>
<dbReference type="InterPro" id="IPR047589">
    <property type="entry name" value="DUF11_rpt"/>
</dbReference>
<dbReference type="Proteomes" id="UP000766550">
    <property type="component" value="Unassembled WGS sequence"/>
</dbReference>
<dbReference type="InterPro" id="IPR013783">
    <property type="entry name" value="Ig-like_fold"/>
</dbReference>
<evidence type="ECO:0000313" key="3">
    <source>
        <dbReference type="EMBL" id="MBV0925436.1"/>
    </source>
</evidence>
<dbReference type="Gene3D" id="2.60.40.10">
    <property type="entry name" value="Immunoglobulins"/>
    <property type="match status" value="1"/>
</dbReference>
<dbReference type="Pfam" id="PF24346">
    <property type="entry name" value="DUF7507"/>
    <property type="match status" value="1"/>
</dbReference>
<organism evidence="3 4">
    <name type="scientific">Haloarcula limicola</name>
    <dbReference type="NCBI Taxonomy" id="1429915"/>
    <lineage>
        <taxon>Archaea</taxon>
        <taxon>Methanobacteriati</taxon>
        <taxon>Methanobacteriota</taxon>
        <taxon>Stenosarchaea group</taxon>
        <taxon>Halobacteria</taxon>
        <taxon>Halobacteriales</taxon>
        <taxon>Haloarculaceae</taxon>
        <taxon>Haloarcula</taxon>
    </lineage>
</organism>
<dbReference type="PANTHER" id="PTHR33608:SF6">
    <property type="entry name" value="BLL2464 PROTEIN"/>
    <property type="match status" value="1"/>
</dbReference>
<name>A0A8J8C4D5_9EURY</name>
<accession>A0A8J8C4D5</accession>
<dbReference type="AlphaFoldDB" id="A0A8J8C4D5"/>